<evidence type="ECO:0000313" key="3">
    <source>
        <dbReference type="Proteomes" id="UP000199403"/>
    </source>
</evidence>
<organism evidence="2 3">
    <name type="scientific">Cyclobacterium xiamenense</name>
    <dbReference type="NCBI Taxonomy" id="1297121"/>
    <lineage>
        <taxon>Bacteria</taxon>
        <taxon>Pseudomonadati</taxon>
        <taxon>Bacteroidota</taxon>
        <taxon>Cytophagia</taxon>
        <taxon>Cytophagales</taxon>
        <taxon>Cyclobacteriaceae</taxon>
        <taxon>Cyclobacterium</taxon>
    </lineage>
</organism>
<evidence type="ECO:0000313" key="2">
    <source>
        <dbReference type="EMBL" id="SEI83151.1"/>
    </source>
</evidence>
<keyword evidence="1" id="KW-0732">Signal</keyword>
<gene>
    <name evidence="2" type="ORF">SAMN05192553_101465</name>
</gene>
<dbReference type="AlphaFoldDB" id="A0A1H6TT02"/>
<dbReference type="EMBL" id="FNZH01000001">
    <property type="protein sequence ID" value="SEI83151.1"/>
    <property type="molecule type" value="Genomic_DNA"/>
</dbReference>
<dbReference type="InterPro" id="IPR014756">
    <property type="entry name" value="Ig_E-set"/>
</dbReference>
<dbReference type="OrthoDB" id="1110382at2"/>
<sequence length="131" mass="14104">MKTQNPLLLILFACWLNACLEPTPAAMPYAAEREASLAVYGVDPNSAKCGTEVTLYGENFEMLPSANFVTFDPWGLEPHAGRIAKVTHAPHSGMVRVTIPKDLPAGDYAISVTARGQSQRCAIPFNIKADG</sequence>
<feature type="signal peptide" evidence="1">
    <location>
        <begin position="1"/>
        <end position="18"/>
    </location>
</feature>
<dbReference type="Gene3D" id="2.60.40.10">
    <property type="entry name" value="Immunoglobulins"/>
    <property type="match status" value="1"/>
</dbReference>
<dbReference type="InterPro" id="IPR013783">
    <property type="entry name" value="Ig-like_fold"/>
</dbReference>
<dbReference type="STRING" id="1416801.SAMN05192553_101465"/>
<accession>A0A1H6TT02</accession>
<keyword evidence="3" id="KW-1185">Reference proteome</keyword>
<dbReference type="RefSeq" id="WP_092168909.1">
    <property type="nucleotide sequence ID" value="NZ_FNZH01000001.1"/>
</dbReference>
<reference evidence="3" key="1">
    <citation type="submission" date="2016-10" db="EMBL/GenBank/DDBJ databases">
        <authorList>
            <person name="Varghese N."/>
            <person name="Submissions S."/>
        </authorList>
    </citation>
    <scope>NUCLEOTIDE SEQUENCE [LARGE SCALE GENOMIC DNA]</scope>
    <source>
        <strain evidence="3">IBRC-M 10761</strain>
    </source>
</reference>
<dbReference type="SUPFAM" id="SSF81296">
    <property type="entry name" value="E set domains"/>
    <property type="match status" value="1"/>
</dbReference>
<evidence type="ECO:0008006" key="4">
    <source>
        <dbReference type="Google" id="ProtNLM"/>
    </source>
</evidence>
<evidence type="ECO:0000256" key="1">
    <source>
        <dbReference type="SAM" id="SignalP"/>
    </source>
</evidence>
<protein>
    <recommendedName>
        <fullName evidence="4">IPT/TIG domain-containing protein</fullName>
    </recommendedName>
</protein>
<dbReference type="Proteomes" id="UP000199403">
    <property type="component" value="Unassembled WGS sequence"/>
</dbReference>
<proteinExistence type="predicted"/>
<feature type="chain" id="PRO_5011451293" description="IPT/TIG domain-containing protein" evidence="1">
    <location>
        <begin position="19"/>
        <end position="131"/>
    </location>
</feature>
<name>A0A1H6TT02_9BACT</name>